<dbReference type="SUPFAM" id="SSF46785">
    <property type="entry name" value="Winged helix' DNA-binding domain"/>
    <property type="match status" value="1"/>
</dbReference>
<evidence type="ECO:0000313" key="2">
    <source>
        <dbReference type="EMBL" id="TCS90423.1"/>
    </source>
</evidence>
<dbReference type="InterPro" id="IPR036388">
    <property type="entry name" value="WH-like_DNA-bd_sf"/>
</dbReference>
<dbReference type="Pfam" id="PF01022">
    <property type="entry name" value="HTH_5"/>
    <property type="match status" value="1"/>
</dbReference>
<gene>
    <name evidence="2" type="ORF">EDD80_101623</name>
</gene>
<dbReference type="Gene3D" id="1.10.10.10">
    <property type="entry name" value="Winged helix-like DNA-binding domain superfamily/Winged helix DNA-binding domain"/>
    <property type="match status" value="1"/>
</dbReference>
<dbReference type="InterPro" id="IPR001845">
    <property type="entry name" value="HTH_ArsR_DNA-bd_dom"/>
</dbReference>
<dbReference type="InterPro" id="IPR036390">
    <property type="entry name" value="WH_DNA-bd_sf"/>
</dbReference>
<dbReference type="NCBIfam" id="NF033788">
    <property type="entry name" value="HTH_metalloreg"/>
    <property type="match status" value="1"/>
</dbReference>
<dbReference type="CDD" id="cd00090">
    <property type="entry name" value="HTH_ARSR"/>
    <property type="match status" value="1"/>
</dbReference>
<dbReference type="GO" id="GO:0003700">
    <property type="term" value="F:DNA-binding transcription factor activity"/>
    <property type="evidence" value="ECO:0007669"/>
    <property type="project" value="InterPro"/>
</dbReference>
<evidence type="ECO:0000313" key="3">
    <source>
        <dbReference type="Proteomes" id="UP000295807"/>
    </source>
</evidence>
<dbReference type="PROSITE" id="PS50987">
    <property type="entry name" value="HTH_ARSR_2"/>
    <property type="match status" value="1"/>
</dbReference>
<dbReference type="OrthoDB" id="9799175at2"/>
<reference evidence="2 3" key="1">
    <citation type="submission" date="2019-03" db="EMBL/GenBank/DDBJ databases">
        <title>Genomic Encyclopedia of Type Strains, Phase IV (KMG-IV): sequencing the most valuable type-strain genomes for metagenomic binning, comparative biology and taxonomic classification.</title>
        <authorList>
            <person name="Goeker M."/>
        </authorList>
    </citation>
    <scope>NUCLEOTIDE SEQUENCE [LARGE SCALE GENOMIC DNA]</scope>
    <source>
        <strain evidence="2 3">DSM 21100</strain>
    </source>
</reference>
<keyword evidence="3" id="KW-1185">Reference proteome</keyword>
<proteinExistence type="predicted"/>
<dbReference type="InterPro" id="IPR011991">
    <property type="entry name" value="ArsR-like_HTH"/>
</dbReference>
<accession>A0A4V2UUG0</accession>
<dbReference type="PRINTS" id="PR00778">
    <property type="entry name" value="HTHARSR"/>
</dbReference>
<organism evidence="2 3">
    <name type="scientific">Anseongella ginsenosidimutans</name>
    <dbReference type="NCBI Taxonomy" id="496056"/>
    <lineage>
        <taxon>Bacteria</taxon>
        <taxon>Pseudomonadati</taxon>
        <taxon>Bacteroidota</taxon>
        <taxon>Sphingobacteriia</taxon>
        <taxon>Sphingobacteriales</taxon>
        <taxon>Sphingobacteriaceae</taxon>
        <taxon>Anseongella</taxon>
    </lineage>
</organism>
<feature type="domain" description="HTH arsR-type" evidence="1">
    <location>
        <begin position="1"/>
        <end position="88"/>
    </location>
</feature>
<dbReference type="PANTHER" id="PTHR38600">
    <property type="entry name" value="TRANSCRIPTIONAL REGULATORY PROTEIN"/>
    <property type="match status" value="1"/>
</dbReference>
<dbReference type="Proteomes" id="UP000295807">
    <property type="component" value="Unassembled WGS sequence"/>
</dbReference>
<protein>
    <submittedName>
        <fullName evidence="2">ArsR family transcriptional regulator</fullName>
    </submittedName>
</protein>
<dbReference type="PANTHER" id="PTHR38600:SF1">
    <property type="entry name" value="TRANSCRIPTIONAL REGULATORY PROTEIN"/>
    <property type="match status" value="1"/>
</dbReference>
<evidence type="ECO:0000259" key="1">
    <source>
        <dbReference type="PROSITE" id="PS50987"/>
    </source>
</evidence>
<comment type="caution">
    <text evidence="2">The sequence shown here is derived from an EMBL/GenBank/DDBJ whole genome shotgun (WGS) entry which is preliminary data.</text>
</comment>
<dbReference type="SMART" id="SM00418">
    <property type="entry name" value="HTH_ARSR"/>
    <property type="match status" value="1"/>
</dbReference>
<sequence length="106" mass="12592">MRRDVFQAIADPRRREIIGLLTKRTMNLNAVAEHFDISRPAISKHVKILRECGLVAVKKEGREKFCSVDLRKLEEVDQWLQHYRDFWNRKLDALQVFLDEEANNNK</sequence>
<name>A0A4V2UUG0_9SPHI</name>
<dbReference type="RefSeq" id="WP_132127851.1">
    <property type="nucleotide sequence ID" value="NZ_CP042432.1"/>
</dbReference>
<dbReference type="AlphaFoldDB" id="A0A4V2UUG0"/>
<dbReference type="EMBL" id="SMAD01000001">
    <property type="protein sequence ID" value="TCS90423.1"/>
    <property type="molecule type" value="Genomic_DNA"/>
</dbReference>